<proteinExistence type="predicted"/>
<feature type="signal peptide" evidence="1">
    <location>
        <begin position="1"/>
        <end position="26"/>
    </location>
</feature>
<dbReference type="Proteomes" id="UP000002497">
    <property type="component" value="Unassembled WGS sequence"/>
</dbReference>
<protein>
    <submittedName>
        <fullName evidence="2">Uncharacterized protein</fullName>
    </submittedName>
</protein>
<feature type="chain" id="PRO_5003234671" evidence="1">
    <location>
        <begin position="27"/>
        <end position="288"/>
    </location>
</feature>
<dbReference type="EMBL" id="GL636494">
    <property type="protein sequence ID" value="EFW17639.1"/>
    <property type="molecule type" value="Genomic_DNA"/>
</dbReference>
<dbReference type="AlphaFoldDB" id="E9D8D0"/>
<evidence type="ECO:0000256" key="1">
    <source>
        <dbReference type="SAM" id="SignalP"/>
    </source>
</evidence>
<dbReference type="VEuPathDB" id="FungiDB:D8B26_000317"/>
<dbReference type="HOGENOM" id="CLU_966454_0_0_1"/>
<gene>
    <name evidence="2" type="ORF">CPSG_06082</name>
</gene>
<accession>E9D8D0</accession>
<dbReference type="STRING" id="443226.E9D8D0"/>
<keyword evidence="3" id="KW-1185">Reference proteome</keyword>
<dbReference type="OrthoDB" id="2316594at2759"/>
<evidence type="ECO:0000313" key="2">
    <source>
        <dbReference type="EMBL" id="EFW17639.1"/>
    </source>
</evidence>
<dbReference type="VEuPathDB" id="FungiDB:CPSG_06082"/>
<reference evidence="3" key="2">
    <citation type="submission" date="2010-03" db="EMBL/GenBank/DDBJ databases">
        <title>The genome sequence of Coccidioides posadasii strain Silveira.</title>
        <authorList>
            <consortium name="The Broad Institute Genome Sequencing Center for Infectious Disease"/>
            <person name="Neafsey D."/>
            <person name="Orbach M."/>
            <person name="Henn M.R."/>
            <person name="Cole G.T."/>
            <person name="Galgiani J."/>
            <person name="Gardner M.J."/>
            <person name="Kirkland T.N."/>
            <person name="Taylor J.W."/>
            <person name="Young S.K."/>
            <person name="Zeng Q."/>
            <person name="Koehrsen M."/>
            <person name="Alvarado L."/>
            <person name="Berlin A."/>
            <person name="Borenstein D."/>
            <person name="Chapman S.B."/>
            <person name="Chen Z."/>
            <person name="Engels R."/>
            <person name="Freedman E."/>
            <person name="Gellesch M."/>
            <person name="Goldberg J."/>
            <person name="Griggs A."/>
            <person name="Gujja S."/>
            <person name="Heilman E."/>
            <person name="Heiman D."/>
            <person name="Howarth C."/>
            <person name="Jen D."/>
            <person name="Larson L."/>
            <person name="Mehta T."/>
            <person name="Neiman D."/>
            <person name="Park D."/>
            <person name="Pearson M."/>
            <person name="Richards J."/>
            <person name="Roberts A."/>
            <person name="Saif S."/>
            <person name="Shea T."/>
            <person name="Shenoy N."/>
            <person name="Sisk P."/>
            <person name="Stolte C."/>
            <person name="Sykes S."/>
            <person name="Walk T."/>
            <person name="White J."/>
            <person name="Yandava C."/>
            <person name="Haas B."/>
            <person name="Nusbaum C."/>
            <person name="Birren B."/>
        </authorList>
    </citation>
    <scope>NUCLEOTIDE SEQUENCE [LARGE SCALE GENOMIC DNA]</scope>
    <source>
        <strain evidence="3">RMSCC 757 / Silveira</strain>
    </source>
</reference>
<organism evidence="3">
    <name type="scientific">Coccidioides posadasii (strain RMSCC 757 / Silveira)</name>
    <name type="common">Valley fever fungus</name>
    <dbReference type="NCBI Taxonomy" id="443226"/>
    <lineage>
        <taxon>Eukaryota</taxon>
        <taxon>Fungi</taxon>
        <taxon>Dikarya</taxon>
        <taxon>Ascomycota</taxon>
        <taxon>Pezizomycotina</taxon>
        <taxon>Eurotiomycetes</taxon>
        <taxon>Eurotiomycetidae</taxon>
        <taxon>Onygenales</taxon>
        <taxon>Onygenaceae</taxon>
        <taxon>Coccidioides</taxon>
    </lineage>
</organism>
<keyword evidence="1" id="KW-0732">Signal</keyword>
<evidence type="ECO:0000313" key="3">
    <source>
        <dbReference type="Proteomes" id="UP000002497"/>
    </source>
</evidence>
<sequence length="288" mass="31874">MSNQRCLIATIGVVSLAPILTSPALAHLTYTTENASGSDLQFGLLAGQNDMLNSCGSEPEVKIQTLDKDPRLFFNVTSPSSTFICGSQGSRKSHILACLLENCLIPSRAGRLSNPLTGLVFHYDTFICDTGGSSRETTYSGFNTVDDGPMPLYMHTLKRILQEMRISQQQLGTKFNYREFKKMVMESGLTPAQLELLKQRLDTLESFMPQTQIAAYKNIGKNDAGGSDWKPVSSCLGRSTQAASWRSHNHIYPGANHIICAFEPEWLRSLNRHLSPELETPKVGGYHR</sequence>
<name>E9D8D0_COCPS</name>
<reference evidence="3" key="1">
    <citation type="journal article" date="2010" name="Genome Res.">
        <title>Population genomic sequencing of Coccidioides fungi reveals recent hybridization and transposon control.</title>
        <authorList>
            <person name="Neafsey D.E."/>
            <person name="Barker B.M."/>
            <person name="Sharpton T.J."/>
            <person name="Stajich J.E."/>
            <person name="Park D.J."/>
            <person name="Whiston E."/>
            <person name="Hung C.-Y."/>
            <person name="McMahan C."/>
            <person name="White J."/>
            <person name="Sykes S."/>
            <person name="Heiman D."/>
            <person name="Young S."/>
            <person name="Zeng Q."/>
            <person name="Abouelleil A."/>
            <person name="Aftuck L."/>
            <person name="Bessette D."/>
            <person name="Brown A."/>
            <person name="FitzGerald M."/>
            <person name="Lui A."/>
            <person name="Macdonald J.P."/>
            <person name="Priest M."/>
            <person name="Orbach M.J."/>
            <person name="Galgiani J.N."/>
            <person name="Kirkland T.N."/>
            <person name="Cole G.T."/>
            <person name="Birren B.W."/>
            <person name="Henn M.R."/>
            <person name="Taylor J.W."/>
            <person name="Rounsley S.D."/>
        </authorList>
    </citation>
    <scope>NUCLEOTIDE SEQUENCE [LARGE SCALE GENOMIC DNA]</scope>
    <source>
        <strain evidence="3">RMSCC 757 / Silveira</strain>
    </source>
</reference>